<dbReference type="Proteomes" id="UP000830198">
    <property type="component" value="Chromosome"/>
</dbReference>
<evidence type="ECO:0000259" key="2">
    <source>
        <dbReference type="Pfam" id="PF13472"/>
    </source>
</evidence>
<accession>A0ABY4ICL9</accession>
<reference evidence="3 4" key="1">
    <citation type="submission" date="2022-04" db="EMBL/GenBank/DDBJ databases">
        <title>The arsenic-methylating capacity of Chitinophaga filiformis YT5 during chitin decomposition.</title>
        <authorList>
            <person name="Chen G."/>
            <person name="Liang Y."/>
        </authorList>
    </citation>
    <scope>NUCLEOTIDE SEQUENCE [LARGE SCALE GENOMIC DNA]</scope>
    <source>
        <strain evidence="3 4">YT5</strain>
    </source>
</reference>
<dbReference type="InterPro" id="IPR051532">
    <property type="entry name" value="Ester_Hydrolysis_Enzymes"/>
</dbReference>
<evidence type="ECO:0000313" key="4">
    <source>
        <dbReference type="Proteomes" id="UP000830198"/>
    </source>
</evidence>
<dbReference type="Pfam" id="PF13472">
    <property type="entry name" value="Lipase_GDSL_2"/>
    <property type="match status" value="1"/>
</dbReference>
<dbReference type="EMBL" id="CP095855">
    <property type="protein sequence ID" value="UPK72536.1"/>
    <property type="molecule type" value="Genomic_DNA"/>
</dbReference>
<feature type="domain" description="SGNH hydrolase-type esterase" evidence="2">
    <location>
        <begin position="56"/>
        <end position="206"/>
    </location>
</feature>
<proteinExistence type="predicted"/>
<dbReference type="SUPFAM" id="SSF52266">
    <property type="entry name" value="SGNH hydrolase"/>
    <property type="match status" value="1"/>
</dbReference>
<keyword evidence="4" id="KW-1185">Reference proteome</keyword>
<keyword evidence="1" id="KW-0732">Signal</keyword>
<sequence>MKKLLSFLVLILIVCIPAVHAQRYQDDINTILKWDKMYTPPANPILFTGSSSIRKWDDLERTFSNYVVMNRGVGGAVTNDIIYYANQIIFPYHPRQIVLYVGENDLVEKGVTADTIFNRFKNLYATIRNKLPNIPIVYISIKPSPSRVEFLPVARQANSLIRSYISKQTNIVFVDVFQLMLDKNGQPRKELFVEDMLHMNAQGYAIWKKAVSPYLLRRQ</sequence>
<evidence type="ECO:0000256" key="1">
    <source>
        <dbReference type="SAM" id="SignalP"/>
    </source>
</evidence>
<organism evidence="3 4">
    <name type="scientific">Chitinophaga filiformis</name>
    <name type="common">Myxococcus filiformis</name>
    <name type="synonym">Flexibacter filiformis</name>
    <dbReference type="NCBI Taxonomy" id="104663"/>
    <lineage>
        <taxon>Bacteria</taxon>
        <taxon>Pseudomonadati</taxon>
        <taxon>Bacteroidota</taxon>
        <taxon>Chitinophagia</taxon>
        <taxon>Chitinophagales</taxon>
        <taxon>Chitinophagaceae</taxon>
        <taxon>Chitinophaga</taxon>
    </lineage>
</organism>
<dbReference type="RefSeq" id="WP_247814722.1">
    <property type="nucleotide sequence ID" value="NZ_CP095855.1"/>
</dbReference>
<evidence type="ECO:0000313" key="3">
    <source>
        <dbReference type="EMBL" id="UPK72536.1"/>
    </source>
</evidence>
<feature type="signal peptide" evidence="1">
    <location>
        <begin position="1"/>
        <end position="21"/>
    </location>
</feature>
<feature type="chain" id="PRO_5047508509" evidence="1">
    <location>
        <begin position="22"/>
        <end position="219"/>
    </location>
</feature>
<dbReference type="PANTHER" id="PTHR30383:SF5">
    <property type="entry name" value="SGNH HYDROLASE-TYPE ESTERASE DOMAIN-CONTAINING PROTEIN"/>
    <property type="match status" value="1"/>
</dbReference>
<gene>
    <name evidence="3" type="ORF">MYF79_14685</name>
</gene>
<dbReference type="InterPro" id="IPR036514">
    <property type="entry name" value="SGNH_hydro_sf"/>
</dbReference>
<protein>
    <submittedName>
        <fullName evidence="3">GDSL-type esterase/lipase family protein</fullName>
    </submittedName>
</protein>
<dbReference type="PANTHER" id="PTHR30383">
    <property type="entry name" value="THIOESTERASE 1/PROTEASE 1/LYSOPHOSPHOLIPASE L1"/>
    <property type="match status" value="1"/>
</dbReference>
<name>A0ABY4ICL9_CHIFI</name>
<dbReference type="Gene3D" id="3.40.50.1110">
    <property type="entry name" value="SGNH hydrolase"/>
    <property type="match status" value="1"/>
</dbReference>
<dbReference type="InterPro" id="IPR013830">
    <property type="entry name" value="SGNH_hydro"/>
</dbReference>